<dbReference type="InterPro" id="IPR038076">
    <property type="entry name" value="MgtE_N_sf"/>
</dbReference>
<dbReference type="PANTHER" id="PTHR43773:SF1">
    <property type="entry name" value="MAGNESIUM TRANSPORTER MGTE"/>
    <property type="match status" value="1"/>
</dbReference>
<feature type="transmembrane region" description="Helical" evidence="9">
    <location>
        <begin position="388"/>
        <end position="410"/>
    </location>
</feature>
<dbReference type="InterPro" id="IPR036739">
    <property type="entry name" value="SLC41_membr_dom_sf"/>
</dbReference>
<dbReference type="SUPFAM" id="SSF161093">
    <property type="entry name" value="MgtE membrane domain-like"/>
    <property type="match status" value="1"/>
</dbReference>
<dbReference type="OrthoDB" id="9790355at2"/>
<evidence type="ECO:0000256" key="2">
    <source>
        <dbReference type="ARBA" id="ARBA00009749"/>
    </source>
</evidence>
<keyword evidence="5 9" id="KW-0460">Magnesium</keyword>
<keyword evidence="6 9" id="KW-1133">Transmembrane helix</keyword>
<keyword evidence="7 9" id="KW-0472">Membrane</keyword>
<dbReference type="Proteomes" id="UP000280668">
    <property type="component" value="Unassembled WGS sequence"/>
</dbReference>
<dbReference type="InterPro" id="IPR006667">
    <property type="entry name" value="SLC41_membr_dom"/>
</dbReference>
<dbReference type="NCBIfam" id="TIGR00400">
    <property type="entry name" value="mgtE"/>
    <property type="match status" value="1"/>
</dbReference>
<dbReference type="GO" id="GO:0005886">
    <property type="term" value="C:plasma membrane"/>
    <property type="evidence" value="ECO:0007669"/>
    <property type="project" value="UniProtKB-SubCell"/>
</dbReference>
<dbReference type="EMBL" id="RKHK01000001">
    <property type="protein sequence ID" value="ROR71829.1"/>
    <property type="molecule type" value="Genomic_DNA"/>
</dbReference>
<keyword evidence="3 9" id="KW-0813">Transport</keyword>
<dbReference type="SMART" id="SM00116">
    <property type="entry name" value="CBS"/>
    <property type="match status" value="2"/>
</dbReference>
<dbReference type="PROSITE" id="PS51371">
    <property type="entry name" value="CBS"/>
    <property type="match status" value="2"/>
</dbReference>
<comment type="subcellular location">
    <subcellularLocation>
        <location evidence="9">Cell membrane</location>
        <topology evidence="9">Multi-pass membrane protein</topology>
    </subcellularLocation>
    <subcellularLocation>
        <location evidence="1">Membrane</location>
        <topology evidence="1">Multi-pass membrane protein</topology>
    </subcellularLocation>
</comment>
<evidence type="ECO:0000256" key="4">
    <source>
        <dbReference type="ARBA" id="ARBA00022692"/>
    </source>
</evidence>
<dbReference type="RefSeq" id="WP_123302496.1">
    <property type="nucleotide sequence ID" value="NZ_RKHK01000001.1"/>
</dbReference>
<protein>
    <recommendedName>
        <fullName evidence="9">Magnesium transporter MgtE</fullName>
    </recommendedName>
</protein>
<feature type="transmembrane region" description="Helical" evidence="9">
    <location>
        <begin position="362"/>
        <end position="382"/>
    </location>
</feature>
<evidence type="ECO:0000256" key="6">
    <source>
        <dbReference type="ARBA" id="ARBA00022989"/>
    </source>
</evidence>
<keyword evidence="12" id="KW-1185">Reference proteome</keyword>
<reference evidence="11 12" key="1">
    <citation type="submission" date="2018-11" db="EMBL/GenBank/DDBJ databases">
        <title>Sequencing the genomes of 1000 actinobacteria strains.</title>
        <authorList>
            <person name="Klenk H.-P."/>
        </authorList>
    </citation>
    <scope>NUCLEOTIDE SEQUENCE [LARGE SCALE GENOMIC DNA]</scope>
    <source>
        <strain evidence="11 12">DSM 11294</strain>
    </source>
</reference>
<evidence type="ECO:0000256" key="9">
    <source>
        <dbReference type="RuleBase" id="RU362011"/>
    </source>
</evidence>
<comment type="subunit">
    <text evidence="9">Homodimer.</text>
</comment>
<feature type="transmembrane region" description="Helical" evidence="9">
    <location>
        <begin position="314"/>
        <end position="341"/>
    </location>
</feature>
<dbReference type="Pfam" id="PF03448">
    <property type="entry name" value="MgtE_N"/>
    <property type="match status" value="1"/>
</dbReference>
<dbReference type="CDD" id="cd04606">
    <property type="entry name" value="CBS_pair_Mg_transporter"/>
    <property type="match status" value="1"/>
</dbReference>
<proteinExistence type="inferred from homology"/>
<dbReference type="InterPro" id="IPR006669">
    <property type="entry name" value="MgtE_transporter"/>
</dbReference>
<evidence type="ECO:0000259" key="10">
    <source>
        <dbReference type="PROSITE" id="PS51371"/>
    </source>
</evidence>
<dbReference type="Gene3D" id="1.25.60.10">
    <property type="entry name" value="MgtE N-terminal domain-like"/>
    <property type="match status" value="1"/>
</dbReference>
<evidence type="ECO:0000256" key="8">
    <source>
        <dbReference type="PROSITE-ProRule" id="PRU00703"/>
    </source>
</evidence>
<dbReference type="Pfam" id="PF01769">
    <property type="entry name" value="MgtE"/>
    <property type="match status" value="1"/>
</dbReference>
<dbReference type="Gene3D" id="3.10.580.10">
    <property type="entry name" value="CBS-domain"/>
    <property type="match status" value="1"/>
</dbReference>
<evidence type="ECO:0000256" key="7">
    <source>
        <dbReference type="ARBA" id="ARBA00023136"/>
    </source>
</evidence>
<gene>
    <name evidence="11" type="ORF">EDD31_0167</name>
</gene>
<comment type="similarity">
    <text evidence="2 9">Belongs to the SLC41A transporter family.</text>
</comment>
<name>A0A3N2B979_9MICO</name>
<dbReference type="SMART" id="SM00924">
    <property type="entry name" value="MgtE_N"/>
    <property type="match status" value="1"/>
</dbReference>
<dbReference type="SUPFAM" id="SSF54631">
    <property type="entry name" value="CBS-domain pair"/>
    <property type="match status" value="1"/>
</dbReference>
<evidence type="ECO:0000313" key="12">
    <source>
        <dbReference type="Proteomes" id="UP000280668"/>
    </source>
</evidence>
<organism evidence="11 12">
    <name type="scientific">Bogoriella caseilytica</name>
    <dbReference type="NCBI Taxonomy" id="56055"/>
    <lineage>
        <taxon>Bacteria</taxon>
        <taxon>Bacillati</taxon>
        <taxon>Actinomycetota</taxon>
        <taxon>Actinomycetes</taxon>
        <taxon>Micrococcales</taxon>
        <taxon>Bogoriellaceae</taxon>
        <taxon>Bogoriella</taxon>
    </lineage>
</organism>
<evidence type="ECO:0000256" key="5">
    <source>
        <dbReference type="ARBA" id="ARBA00022842"/>
    </source>
</evidence>
<comment type="caution">
    <text evidence="11">The sequence shown here is derived from an EMBL/GenBank/DDBJ whole genome shotgun (WGS) entry which is preliminary data.</text>
</comment>
<dbReference type="Gene3D" id="1.10.357.20">
    <property type="entry name" value="SLC41 divalent cation transporters, integral membrane domain"/>
    <property type="match status" value="1"/>
</dbReference>
<sequence length="451" mass="47733">MVASTPGQHPPPEQHHPRADAAELRALRARLAALDPAEATNVIERMPNDERAIAFRLLPKGEALEVFENLDPALQSELIDELREETIADLVAGLDPDDRARLFDELPAGLVAKLLSGLSPSERSMTTTLLGYPENSAGRRMTPEVAWLPVDMTAGRAIERLRAYGDAAETIYSVPVLAEGRRVVGVVSLRRLLLSDPATPLGEIMSEPVWAEATDDQEDAARQVREGGFIAIPIVDHESRLVGVLTVDDAMEILEDEEDEDAARSGGTEPLRRPYLSTSLFGLVKARVVWLLVLIVAASLTVGVQSFFEEELDTVVALALFIPLLIGTGGNAGAQAATTVVRAMAVEHVTPGDILRVVGREVLVGAMLGATLATVGFLPAMLVAGAPIAVVLAITVVAVCTLATTAGSAVPLTARKVGVDPAIVSAPFIATIVDTLGLIIYFSVAKVVLGI</sequence>
<feature type="transmembrane region" description="Helical" evidence="9">
    <location>
        <begin position="422"/>
        <end position="444"/>
    </location>
</feature>
<keyword evidence="8" id="KW-0129">CBS domain</keyword>
<dbReference type="InterPro" id="IPR000644">
    <property type="entry name" value="CBS_dom"/>
</dbReference>
<feature type="domain" description="CBS" evidence="10">
    <location>
        <begin position="204"/>
        <end position="260"/>
    </location>
</feature>
<keyword evidence="9" id="KW-0479">Metal-binding</keyword>
<dbReference type="InterPro" id="IPR046342">
    <property type="entry name" value="CBS_dom_sf"/>
</dbReference>
<dbReference type="InterPro" id="IPR006668">
    <property type="entry name" value="Mg_transptr_MgtE_intracell_dom"/>
</dbReference>
<feature type="domain" description="CBS" evidence="10">
    <location>
        <begin position="141"/>
        <end position="203"/>
    </location>
</feature>
<evidence type="ECO:0000256" key="1">
    <source>
        <dbReference type="ARBA" id="ARBA00004141"/>
    </source>
</evidence>
<evidence type="ECO:0000256" key="3">
    <source>
        <dbReference type="ARBA" id="ARBA00022448"/>
    </source>
</evidence>
<keyword evidence="9" id="KW-1003">Cell membrane</keyword>
<comment type="function">
    <text evidence="9">Acts as a magnesium transporter.</text>
</comment>
<dbReference type="SUPFAM" id="SSF158791">
    <property type="entry name" value="MgtE N-terminal domain-like"/>
    <property type="match status" value="1"/>
</dbReference>
<dbReference type="AlphaFoldDB" id="A0A3N2B979"/>
<keyword evidence="4 9" id="KW-0812">Transmembrane</keyword>
<evidence type="ECO:0000313" key="11">
    <source>
        <dbReference type="EMBL" id="ROR71829.1"/>
    </source>
</evidence>
<feature type="transmembrane region" description="Helical" evidence="9">
    <location>
        <begin position="288"/>
        <end position="308"/>
    </location>
</feature>
<dbReference type="PANTHER" id="PTHR43773">
    <property type="entry name" value="MAGNESIUM TRANSPORTER MGTE"/>
    <property type="match status" value="1"/>
</dbReference>
<dbReference type="Pfam" id="PF00571">
    <property type="entry name" value="CBS"/>
    <property type="match status" value="2"/>
</dbReference>
<dbReference type="GO" id="GO:0015095">
    <property type="term" value="F:magnesium ion transmembrane transporter activity"/>
    <property type="evidence" value="ECO:0007669"/>
    <property type="project" value="UniProtKB-UniRule"/>
</dbReference>
<accession>A0A3N2B979</accession>
<dbReference type="GO" id="GO:0046872">
    <property type="term" value="F:metal ion binding"/>
    <property type="evidence" value="ECO:0007669"/>
    <property type="project" value="UniProtKB-KW"/>
</dbReference>